<gene>
    <name evidence="3" type="ORF">bsdtw1_00800</name>
</gene>
<name>A0A6V8SE61_9CLOT</name>
<dbReference type="Pfam" id="PF16107">
    <property type="entry name" value="DUF4825"/>
    <property type="match status" value="1"/>
</dbReference>
<dbReference type="InterPro" id="IPR032250">
    <property type="entry name" value="DUF4825"/>
</dbReference>
<dbReference type="AlphaFoldDB" id="A0A6V8SE61"/>
<proteinExistence type="predicted"/>
<dbReference type="EMBL" id="BLZR01000001">
    <property type="protein sequence ID" value="GFP74745.1"/>
    <property type="molecule type" value="Genomic_DNA"/>
</dbReference>
<dbReference type="RefSeq" id="WP_183276289.1">
    <property type="nucleotide sequence ID" value="NZ_BLZR01000001.1"/>
</dbReference>
<feature type="domain" description="DUF4825" evidence="2">
    <location>
        <begin position="45"/>
        <end position="145"/>
    </location>
</feature>
<comment type="caution">
    <text evidence="3">The sequence shown here is derived from an EMBL/GenBank/DDBJ whole genome shotgun (WGS) entry which is preliminary data.</text>
</comment>
<evidence type="ECO:0000313" key="3">
    <source>
        <dbReference type="EMBL" id="GFP74745.1"/>
    </source>
</evidence>
<keyword evidence="1" id="KW-0732">Signal</keyword>
<sequence length="174" mass="19558">MNNRFKKIAPIIVVLSLTLIGCNNNSAKISNQTKQTTSKISTYDLIKYKDSYVGDNSAVANIISKLPANSYSAGFSLQTAKEPYGMTINYKANKNSKEEDYTKFWSNVQIEELLEKNAVVLLALIKNADSVDFNVEDIGEKPYKYDRKTLEKKYGGDLRNLFKNDGSLDSFLKS</sequence>
<evidence type="ECO:0000313" key="4">
    <source>
        <dbReference type="Proteomes" id="UP000580568"/>
    </source>
</evidence>
<accession>A0A6V8SE61</accession>
<protein>
    <recommendedName>
        <fullName evidence="2">DUF4825 domain-containing protein</fullName>
    </recommendedName>
</protein>
<dbReference type="PROSITE" id="PS51257">
    <property type="entry name" value="PROKAR_LIPOPROTEIN"/>
    <property type="match status" value="1"/>
</dbReference>
<reference evidence="3 4" key="1">
    <citation type="submission" date="2020-07" db="EMBL/GenBank/DDBJ databases">
        <title>A new beta-1,3-glucan-decomposing anaerobic bacterium isolated from anoxic soil subjected to biological soil disinfestation.</title>
        <authorList>
            <person name="Ueki A."/>
            <person name="Tonouchi A."/>
        </authorList>
    </citation>
    <scope>NUCLEOTIDE SEQUENCE [LARGE SCALE GENOMIC DNA]</scope>
    <source>
        <strain evidence="3 4">TW1</strain>
    </source>
</reference>
<evidence type="ECO:0000259" key="2">
    <source>
        <dbReference type="Pfam" id="PF16107"/>
    </source>
</evidence>
<evidence type="ECO:0000256" key="1">
    <source>
        <dbReference type="SAM" id="SignalP"/>
    </source>
</evidence>
<feature type="chain" id="PRO_5028049923" description="DUF4825 domain-containing protein" evidence="1">
    <location>
        <begin position="28"/>
        <end position="174"/>
    </location>
</feature>
<organism evidence="3 4">
    <name type="scientific">Clostridium fungisolvens</name>
    <dbReference type="NCBI Taxonomy" id="1604897"/>
    <lineage>
        <taxon>Bacteria</taxon>
        <taxon>Bacillati</taxon>
        <taxon>Bacillota</taxon>
        <taxon>Clostridia</taxon>
        <taxon>Eubacteriales</taxon>
        <taxon>Clostridiaceae</taxon>
        <taxon>Clostridium</taxon>
    </lineage>
</organism>
<keyword evidence="4" id="KW-1185">Reference proteome</keyword>
<feature type="signal peptide" evidence="1">
    <location>
        <begin position="1"/>
        <end position="27"/>
    </location>
</feature>
<dbReference type="Proteomes" id="UP000580568">
    <property type="component" value="Unassembled WGS sequence"/>
</dbReference>